<comment type="caution">
    <text evidence="2">The sequence shown here is derived from an EMBL/GenBank/DDBJ whole genome shotgun (WGS) entry which is preliminary data.</text>
</comment>
<feature type="signal peptide" evidence="1">
    <location>
        <begin position="1"/>
        <end position="15"/>
    </location>
</feature>
<evidence type="ECO:0008006" key="4">
    <source>
        <dbReference type="Google" id="ProtNLM"/>
    </source>
</evidence>
<gene>
    <name evidence="2" type="ORF">ANCCAN_16018</name>
</gene>
<accession>A0A368G0S8</accession>
<dbReference type="SUPFAM" id="SSF55797">
    <property type="entry name" value="PR-1-like"/>
    <property type="match status" value="1"/>
</dbReference>
<reference evidence="2 3" key="1">
    <citation type="submission" date="2014-10" db="EMBL/GenBank/DDBJ databases">
        <title>Draft genome of the hookworm Ancylostoma caninum.</title>
        <authorList>
            <person name="Mitreva M."/>
        </authorList>
    </citation>
    <scope>NUCLEOTIDE SEQUENCE [LARGE SCALE GENOMIC DNA]</scope>
    <source>
        <strain evidence="2 3">Baltimore</strain>
    </source>
</reference>
<evidence type="ECO:0000313" key="3">
    <source>
        <dbReference type="Proteomes" id="UP000252519"/>
    </source>
</evidence>
<keyword evidence="1" id="KW-0732">Signal</keyword>
<dbReference type="AlphaFoldDB" id="A0A368G0S8"/>
<dbReference type="Gene3D" id="3.40.33.10">
    <property type="entry name" value="CAP"/>
    <property type="match status" value="1"/>
</dbReference>
<dbReference type="Proteomes" id="UP000252519">
    <property type="component" value="Unassembled WGS sequence"/>
</dbReference>
<name>A0A368G0S8_ANCCA</name>
<dbReference type="InterPro" id="IPR035940">
    <property type="entry name" value="CAP_sf"/>
</dbReference>
<proteinExistence type="predicted"/>
<organism evidence="2 3">
    <name type="scientific">Ancylostoma caninum</name>
    <name type="common">Dog hookworm</name>
    <dbReference type="NCBI Taxonomy" id="29170"/>
    <lineage>
        <taxon>Eukaryota</taxon>
        <taxon>Metazoa</taxon>
        <taxon>Ecdysozoa</taxon>
        <taxon>Nematoda</taxon>
        <taxon>Chromadorea</taxon>
        <taxon>Rhabditida</taxon>
        <taxon>Rhabditina</taxon>
        <taxon>Rhabditomorpha</taxon>
        <taxon>Strongyloidea</taxon>
        <taxon>Ancylostomatidae</taxon>
        <taxon>Ancylostomatinae</taxon>
        <taxon>Ancylostoma</taxon>
    </lineage>
</organism>
<protein>
    <recommendedName>
        <fullName evidence="4">SCP domain-containing protein</fullName>
    </recommendedName>
</protein>
<evidence type="ECO:0000313" key="2">
    <source>
        <dbReference type="EMBL" id="RCN38073.1"/>
    </source>
</evidence>
<evidence type="ECO:0000256" key="1">
    <source>
        <dbReference type="SAM" id="SignalP"/>
    </source>
</evidence>
<feature type="chain" id="PRO_5016687898" description="SCP domain-containing protein" evidence="1">
    <location>
        <begin position="16"/>
        <end position="196"/>
    </location>
</feature>
<sequence length="196" mass="21900">MTMFTLLLISVLCLALPITSLESVVDNQGSGCSVDRQFREAIDKFHNELRQRIARGDGEKPGQEMYGLIYDCGLEKEADSEVGRPGSADASHGIVRFSGEFDGRVLEGLQKILRTLYSDEAAMKQIKYPKATRFGCTGRLKRNKHTGKPKQDWTCIYDVKPKDGESVDGGKSCKQDSDCTFYPGSTCAWDLCYTWF</sequence>
<keyword evidence="3" id="KW-1185">Reference proteome</keyword>
<dbReference type="EMBL" id="JOJR01000424">
    <property type="protein sequence ID" value="RCN38073.1"/>
    <property type="molecule type" value="Genomic_DNA"/>
</dbReference>